<dbReference type="InterPro" id="IPR051202">
    <property type="entry name" value="Peptidase_C40"/>
</dbReference>
<dbReference type="PANTHER" id="PTHR47053">
    <property type="entry name" value="MUREIN DD-ENDOPEPTIDASE MEPH-RELATED"/>
    <property type="match status" value="1"/>
</dbReference>
<keyword evidence="7" id="KW-1185">Reference proteome</keyword>
<dbReference type="Proteomes" id="UP000198976">
    <property type="component" value="Chromosome I"/>
</dbReference>
<dbReference type="InterPro" id="IPR008258">
    <property type="entry name" value="Transglycosylase_SLT_dom_1"/>
</dbReference>
<dbReference type="Pfam" id="PF00877">
    <property type="entry name" value="NLPC_P60"/>
    <property type="match status" value="1"/>
</dbReference>
<dbReference type="SUPFAM" id="SSF53955">
    <property type="entry name" value="Lysozyme-like"/>
    <property type="match status" value="1"/>
</dbReference>
<dbReference type="GO" id="GO:0016787">
    <property type="term" value="F:hydrolase activity"/>
    <property type="evidence" value="ECO:0007669"/>
    <property type="project" value="UniProtKB-KW"/>
</dbReference>
<dbReference type="Pfam" id="PF01464">
    <property type="entry name" value="SLT"/>
    <property type="match status" value="1"/>
</dbReference>
<dbReference type="PROSITE" id="PS51935">
    <property type="entry name" value="NLPC_P60"/>
    <property type="match status" value="1"/>
</dbReference>
<comment type="similarity">
    <text evidence="1">Belongs to the peptidase C40 family.</text>
</comment>
<feature type="domain" description="NlpC/P60" evidence="5">
    <location>
        <begin position="184"/>
        <end position="313"/>
    </location>
</feature>
<evidence type="ECO:0000256" key="2">
    <source>
        <dbReference type="ARBA" id="ARBA00022670"/>
    </source>
</evidence>
<keyword evidence="2" id="KW-0645">Protease</keyword>
<evidence type="ECO:0000313" key="6">
    <source>
        <dbReference type="EMBL" id="SDT86054.1"/>
    </source>
</evidence>
<dbReference type="InterPro" id="IPR000064">
    <property type="entry name" value="NLP_P60_dom"/>
</dbReference>
<dbReference type="Gene3D" id="3.90.1720.10">
    <property type="entry name" value="endopeptidase domain like (from Nostoc punctiforme)"/>
    <property type="match status" value="1"/>
</dbReference>
<organism evidence="6 7">
    <name type="scientific">Schaalia radingae</name>
    <dbReference type="NCBI Taxonomy" id="131110"/>
    <lineage>
        <taxon>Bacteria</taxon>
        <taxon>Bacillati</taxon>
        <taxon>Actinomycetota</taxon>
        <taxon>Actinomycetes</taxon>
        <taxon>Actinomycetales</taxon>
        <taxon>Actinomycetaceae</taxon>
        <taxon>Schaalia</taxon>
    </lineage>
</organism>
<dbReference type="EMBL" id="LT629792">
    <property type="protein sequence ID" value="SDT86054.1"/>
    <property type="molecule type" value="Genomic_DNA"/>
</dbReference>
<evidence type="ECO:0000256" key="1">
    <source>
        <dbReference type="ARBA" id="ARBA00007074"/>
    </source>
</evidence>
<dbReference type="InterPro" id="IPR023346">
    <property type="entry name" value="Lysozyme-like_dom_sf"/>
</dbReference>
<dbReference type="SUPFAM" id="SSF54001">
    <property type="entry name" value="Cysteine proteinases"/>
    <property type="match status" value="1"/>
</dbReference>
<keyword evidence="4" id="KW-0788">Thiol protease</keyword>
<keyword evidence="3 6" id="KW-0378">Hydrolase</keyword>
<accession>A0ABY0V561</accession>
<evidence type="ECO:0000313" key="7">
    <source>
        <dbReference type="Proteomes" id="UP000198976"/>
    </source>
</evidence>
<name>A0ABY0V561_9ACTO</name>
<dbReference type="InterPro" id="IPR038765">
    <property type="entry name" value="Papain-like_cys_pep_sf"/>
</dbReference>
<proteinExistence type="inferred from homology"/>
<sequence length="313" mass="32845">MSVKKLVGILAAIPLTVIPLMMAGGEEERAASLSGVPAEYLAAVMKAGSICKEITPSLIAAQIEAESGWDPHAVSPMGAQGIAQFMPGTWKTRGIDADGDGTADPFNPDDAIASQGAFMCALVKTVTGYTRSGQADGNTIDLALAAYNAGPGAVQQHRGVPPFTETQDYVARIKRLAGKYTQASPSSSSVVATAQKYFGVPYVWGGTSPSGLDCSGLIVRVYADLGKPLNVRTAHDIITTAGTTIAQDAMQPGDLIGFAYHGSTHYHHIGIYAGKDPQGQRLMIHAPDVGGHVEQVSLDTAYWLGMTWTTIRI</sequence>
<dbReference type="Gene3D" id="1.10.530.10">
    <property type="match status" value="1"/>
</dbReference>
<protein>
    <submittedName>
        <fullName evidence="6">Cell wall-associated hydrolase, NlpC family</fullName>
    </submittedName>
</protein>
<reference evidence="6 7" key="1">
    <citation type="submission" date="2016-10" db="EMBL/GenBank/DDBJ databases">
        <authorList>
            <person name="Varghese N."/>
            <person name="Submissions S."/>
        </authorList>
    </citation>
    <scope>NUCLEOTIDE SEQUENCE [LARGE SCALE GENOMIC DNA]</scope>
    <source>
        <strain evidence="6 7">DSM 9169</strain>
    </source>
</reference>
<evidence type="ECO:0000256" key="4">
    <source>
        <dbReference type="ARBA" id="ARBA00022807"/>
    </source>
</evidence>
<evidence type="ECO:0000259" key="5">
    <source>
        <dbReference type="PROSITE" id="PS51935"/>
    </source>
</evidence>
<evidence type="ECO:0000256" key="3">
    <source>
        <dbReference type="ARBA" id="ARBA00022801"/>
    </source>
</evidence>
<dbReference type="CDD" id="cd13399">
    <property type="entry name" value="Slt35-like"/>
    <property type="match status" value="1"/>
</dbReference>
<gene>
    <name evidence="6" type="ORF">SAMN04489714_0231</name>
</gene>
<dbReference type="PANTHER" id="PTHR47053:SF1">
    <property type="entry name" value="MUREIN DD-ENDOPEPTIDASE MEPH-RELATED"/>
    <property type="match status" value="1"/>
</dbReference>